<dbReference type="Gene3D" id="1.10.357.10">
    <property type="entry name" value="Tetracycline Repressor, domain 2"/>
    <property type="match status" value="1"/>
</dbReference>
<protein>
    <submittedName>
        <fullName evidence="4">TetR/AcrR family transcriptional regulator</fullName>
    </submittedName>
</protein>
<dbReference type="Proteomes" id="UP001501510">
    <property type="component" value="Unassembled WGS sequence"/>
</dbReference>
<dbReference type="InterPro" id="IPR050624">
    <property type="entry name" value="HTH-type_Tx_Regulator"/>
</dbReference>
<accession>A0ABN1JJV8</accession>
<dbReference type="PROSITE" id="PS50977">
    <property type="entry name" value="HTH_TETR_2"/>
    <property type="match status" value="1"/>
</dbReference>
<dbReference type="PANTHER" id="PTHR43479">
    <property type="entry name" value="ACREF/ENVCD OPERON REPRESSOR-RELATED"/>
    <property type="match status" value="1"/>
</dbReference>
<organism evidence="4 5">
    <name type="scientific">Clostridium oceanicum</name>
    <dbReference type="NCBI Taxonomy" id="1543"/>
    <lineage>
        <taxon>Bacteria</taxon>
        <taxon>Bacillati</taxon>
        <taxon>Bacillota</taxon>
        <taxon>Clostridia</taxon>
        <taxon>Eubacteriales</taxon>
        <taxon>Clostridiaceae</taxon>
        <taxon>Clostridium</taxon>
    </lineage>
</organism>
<sequence length="186" mass="21654">MTKRDEILNKSFELISRNGYDNTSIAMICESAGVKKPTLYYYFKSKEELYLTIVNEFLQGEKAHIFDLTIDKDNFISALESFGLDFIKNLKVNKNLSNFIIELYIQAKRTGFLSDQVHEMTNSFNDEIDKIIQLGESYEFFNKTDRKSNCDLMLSVIHGIEFSIVFGSKLDHEQVWNDMIKKLLSK</sequence>
<dbReference type="PANTHER" id="PTHR43479:SF11">
    <property type="entry name" value="ACREF_ENVCD OPERON REPRESSOR-RELATED"/>
    <property type="match status" value="1"/>
</dbReference>
<gene>
    <name evidence="4" type="ORF">GCM10008906_22490</name>
</gene>
<comment type="caution">
    <text evidence="4">The sequence shown here is derived from an EMBL/GenBank/DDBJ whole genome shotgun (WGS) entry which is preliminary data.</text>
</comment>
<name>A0ABN1JJV8_9CLOT</name>
<keyword evidence="5" id="KW-1185">Reference proteome</keyword>
<evidence type="ECO:0000259" key="3">
    <source>
        <dbReference type="PROSITE" id="PS50977"/>
    </source>
</evidence>
<dbReference type="InterPro" id="IPR001647">
    <property type="entry name" value="HTH_TetR"/>
</dbReference>
<dbReference type="InterPro" id="IPR009057">
    <property type="entry name" value="Homeodomain-like_sf"/>
</dbReference>
<dbReference type="Pfam" id="PF00440">
    <property type="entry name" value="TetR_N"/>
    <property type="match status" value="1"/>
</dbReference>
<dbReference type="PRINTS" id="PR00455">
    <property type="entry name" value="HTHTETR"/>
</dbReference>
<reference evidence="4 5" key="1">
    <citation type="journal article" date="2019" name="Int. J. Syst. Evol. Microbiol.">
        <title>The Global Catalogue of Microorganisms (GCM) 10K type strain sequencing project: providing services to taxonomists for standard genome sequencing and annotation.</title>
        <authorList>
            <consortium name="The Broad Institute Genomics Platform"/>
            <consortium name="The Broad Institute Genome Sequencing Center for Infectious Disease"/>
            <person name="Wu L."/>
            <person name="Ma J."/>
        </authorList>
    </citation>
    <scope>NUCLEOTIDE SEQUENCE [LARGE SCALE GENOMIC DNA]</scope>
    <source>
        <strain evidence="4 5">JCM 1407</strain>
    </source>
</reference>
<evidence type="ECO:0000256" key="2">
    <source>
        <dbReference type="PROSITE-ProRule" id="PRU00335"/>
    </source>
</evidence>
<feature type="DNA-binding region" description="H-T-H motif" evidence="2">
    <location>
        <begin position="24"/>
        <end position="43"/>
    </location>
</feature>
<dbReference type="SUPFAM" id="SSF46689">
    <property type="entry name" value="Homeodomain-like"/>
    <property type="match status" value="1"/>
</dbReference>
<dbReference type="EMBL" id="BAAACG010000010">
    <property type="protein sequence ID" value="GAA0741410.1"/>
    <property type="molecule type" value="Genomic_DNA"/>
</dbReference>
<evidence type="ECO:0000256" key="1">
    <source>
        <dbReference type="ARBA" id="ARBA00023125"/>
    </source>
</evidence>
<evidence type="ECO:0000313" key="4">
    <source>
        <dbReference type="EMBL" id="GAA0741410.1"/>
    </source>
</evidence>
<dbReference type="RefSeq" id="WP_343761685.1">
    <property type="nucleotide sequence ID" value="NZ_BAAACG010000010.1"/>
</dbReference>
<proteinExistence type="predicted"/>
<keyword evidence="1 2" id="KW-0238">DNA-binding</keyword>
<feature type="domain" description="HTH tetR-type" evidence="3">
    <location>
        <begin position="1"/>
        <end position="61"/>
    </location>
</feature>
<evidence type="ECO:0000313" key="5">
    <source>
        <dbReference type="Proteomes" id="UP001501510"/>
    </source>
</evidence>
<dbReference type="Gene3D" id="1.10.10.60">
    <property type="entry name" value="Homeodomain-like"/>
    <property type="match status" value="1"/>
</dbReference>